<evidence type="ECO:0000313" key="2">
    <source>
        <dbReference type="EMBL" id="KAK7508389.1"/>
    </source>
</evidence>
<protein>
    <submittedName>
        <fullName evidence="2">Uncharacterized protein</fullName>
    </submittedName>
</protein>
<evidence type="ECO:0000313" key="3">
    <source>
        <dbReference type="Proteomes" id="UP001519460"/>
    </source>
</evidence>
<feature type="region of interest" description="Disordered" evidence="1">
    <location>
        <begin position="1"/>
        <end position="71"/>
    </location>
</feature>
<feature type="compositionally biased region" description="Basic and acidic residues" evidence="1">
    <location>
        <begin position="37"/>
        <end position="47"/>
    </location>
</feature>
<feature type="non-terminal residue" evidence="2">
    <location>
        <position position="119"/>
    </location>
</feature>
<accession>A0ABD0MAB6</accession>
<dbReference type="Proteomes" id="UP001519460">
    <property type="component" value="Unassembled WGS sequence"/>
</dbReference>
<dbReference type="EMBL" id="JACVVK020000002">
    <property type="protein sequence ID" value="KAK7508389.1"/>
    <property type="molecule type" value="Genomic_DNA"/>
</dbReference>
<sequence length="119" mass="12589">MRAQGRKCCSEHVEMCKGGREGGGEGEKMSMRGVPPGDRRNGSERQAGHVRKSTPEAGSITRASTSSPLNEWSTTVLALDSLPVSRLQLHSSDAGPAAISLRAMISIASSRKSPKSKGR</sequence>
<organism evidence="2 3">
    <name type="scientific">Batillaria attramentaria</name>
    <dbReference type="NCBI Taxonomy" id="370345"/>
    <lineage>
        <taxon>Eukaryota</taxon>
        <taxon>Metazoa</taxon>
        <taxon>Spiralia</taxon>
        <taxon>Lophotrochozoa</taxon>
        <taxon>Mollusca</taxon>
        <taxon>Gastropoda</taxon>
        <taxon>Caenogastropoda</taxon>
        <taxon>Sorbeoconcha</taxon>
        <taxon>Cerithioidea</taxon>
        <taxon>Batillariidae</taxon>
        <taxon>Batillaria</taxon>
    </lineage>
</organism>
<reference evidence="2 3" key="1">
    <citation type="journal article" date="2023" name="Sci. Data">
        <title>Genome assembly of the Korean intertidal mud-creeper Batillaria attramentaria.</title>
        <authorList>
            <person name="Patra A.K."/>
            <person name="Ho P.T."/>
            <person name="Jun S."/>
            <person name="Lee S.J."/>
            <person name="Kim Y."/>
            <person name="Won Y.J."/>
        </authorList>
    </citation>
    <scope>NUCLEOTIDE SEQUENCE [LARGE SCALE GENOMIC DNA]</scope>
    <source>
        <strain evidence="2">Wonlab-2016</strain>
    </source>
</reference>
<feature type="compositionally biased region" description="Basic and acidic residues" evidence="1">
    <location>
        <begin position="8"/>
        <end position="30"/>
    </location>
</feature>
<dbReference type="AlphaFoldDB" id="A0ABD0MAB6"/>
<evidence type="ECO:0000256" key="1">
    <source>
        <dbReference type="SAM" id="MobiDB-lite"/>
    </source>
</evidence>
<keyword evidence="3" id="KW-1185">Reference proteome</keyword>
<comment type="caution">
    <text evidence="2">The sequence shown here is derived from an EMBL/GenBank/DDBJ whole genome shotgun (WGS) entry which is preliminary data.</text>
</comment>
<gene>
    <name evidence="2" type="ORF">BaRGS_00000628</name>
</gene>
<feature type="compositionally biased region" description="Polar residues" evidence="1">
    <location>
        <begin position="61"/>
        <end position="71"/>
    </location>
</feature>
<proteinExistence type="predicted"/>
<name>A0ABD0MAB6_9CAEN</name>